<evidence type="ECO:0000313" key="4">
    <source>
        <dbReference type="Proteomes" id="UP000594688"/>
    </source>
</evidence>
<name>A0A7T0BT07_9BACT</name>
<evidence type="ECO:0000259" key="2">
    <source>
        <dbReference type="Pfam" id="PF09850"/>
    </source>
</evidence>
<dbReference type="AlphaFoldDB" id="A0A7T0BT07"/>
<evidence type="ECO:0000313" key="3">
    <source>
        <dbReference type="EMBL" id="QPJ60449.1"/>
    </source>
</evidence>
<dbReference type="InterPro" id="IPR038522">
    <property type="entry name" value="T4/T6SS_DotU_sf"/>
</dbReference>
<dbReference type="PANTHER" id="PTHR38033">
    <property type="entry name" value="MEMBRANE PROTEIN-RELATED"/>
    <property type="match status" value="1"/>
</dbReference>
<protein>
    <submittedName>
        <fullName evidence="3">DotU family type IV/VI secretion system protein</fullName>
    </submittedName>
</protein>
<dbReference type="Pfam" id="PF09850">
    <property type="entry name" value="DotU"/>
    <property type="match status" value="1"/>
</dbReference>
<keyword evidence="1" id="KW-0472">Membrane</keyword>
<accession>A0A7T0BT07</accession>
<dbReference type="KEGG" id="nli:G3M70_00510"/>
<organism evidence="3 4">
    <name type="scientific">Candidatus Nitronauta litoralis</name>
    <dbReference type="NCBI Taxonomy" id="2705533"/>
    <lineage>
        <taxon>Bacteria</taxon>
        <taxon>Pseudomonadati</taxon>
        <taxon>Nitrospinota/Tectimicrobiota group</taxon>
        <taxon>Nitrospinota</taxon>
        <taxon>Nitrospinia</taxon>
        <taxon>Nitrospinales</taxon>
        <taxon>Nitrospinaceae</taxon>
        <taxon>Candidatus Nitronauta</taxon>
    </lineage>
</organism>
<dbReference type="PANTHER" id="PTHR38033:SF1">
    <property type="entry name" value="DOTU FAMILY TYPE IV_VI SECRETION SYSTEM PROTEIN"/>
    <property type="match status" value="1"/>
</dbReference>
<dbReference type="InterPro" id="IPR017732">
    <property type="entry name" value="T4/T6SS_DotU"/>
</dbReference>
<proteinExistence type="predicted"/>
<gene>
    <name evidence="3" type="ORF">G3M70_00510</name>
</gene>
<keyword evidence="1" id="KW-0812">Transmembrane</keyword>
<dbReference type="EMBL" id="CP048685">
    <property type="protein sequence ID" value="QPJ60449.1"/>
    <property type="molecule type" value="Genomic_DNA"/>
</dbReference>
<evidence type="ECO:0000256" key="1">
    <source>
        <dbReference type="SAM" id="Phobius"/>
    </source>
</evidence>
<dbReference type="Proteomes" id="UP000594688">
    <property type="component" value="Chromosome"/>
</dbReference>
<feature type="transmembrane region" description="Helical" evidence="1">
    <location>
        <begin position="250"/>
        <end position="269"/>
    </location>
</feature>
<sequence length="287" mass="33162">MNGIVQMGDSFLLARFREFYHEVIRLKQQIATTGWMNSPATTPAATQPAMAFPEGSVESVEEESSGEVNEVEAITEDESQNMANLVWQRLLYLLEQQEISANRFGGEYVRELYKDAQFVMAALADEIFLQLDWEGREAWYTNLLETKLFQSHAAGDIFFQKVDKLLKHRDPVQADLAKVYLMALAFGFQGRFRGEEKGMERLDFYRRELFNFIFHRSPDILSESKHFCPEAYLHNIGEGVGLKLEHPQKWFLYLALLLAVLLLVSQNIWHVMTNELETIIQLILDEA</sequence>
<reference evidence="3 4" key="1">
    <citation type="submission" date="2020-02" db="EMBL/GenBank/DDBJ databases">
        <title>Genomic and physiological characterization of two novel Nitrospinaceae genera.</title>
        <authorList>
            <person name="Mueller A.J."/>
            <person name="Jung M.-Y."/>
            <person name="Strachan C.R."/>
            <person name="Herbold C.W."/>
            <person name="Kirkegaard R.H."/>
            <person name="Daims H."/>
        </authorList>
    </citation>
    <scope>NUCLEOTIDE SEQUENCE [LARGE SCALE GENOMIC DNA]</scope>
    <source>
        <strain evidence="3">EB</strain>
    </source>
</reference>
<dbReference type="Gene3D" id="1.25.40.590">
    <property type="entry name" value="Type IV / VI secretion system, DotU"/>
    <property type="match status" value="1"/>
</dbReference>
<feature type="domain" description="Type IV / VI secretion system DotU" evidence="2">
    <location>
        <begin position="73"/>
        <end position="263"/>
    </location>
</feature>
<keyword evidence="1" id="KW-1133">Transmembrane helix</keyword>